<accession>A0A2P2Q3R4</accession>
<name>A0A2P2Q3R4_RHIMU</name>
<dbReference type="AlphaFoldDB" id="A0A2P2Q3R4"/>
<protein>
    <submittedName>
        <fullName evidence="1">Uncharacterized protein</fullName>
    </submittedName>
</protein>
<reference evidence="1" key="1">
    <citation type="submission" date="2018-02" db="EMBL/GenBank/DDBJ databases">
        <title>Rhizophora mucronata_Transcriptome.</title>
        <authorList>
            <person name="Meera S.P."/>
            <person name="Sreeshan A."/>
            <person name="Augustine A."/>
        </authorList>
    </citation>
    <scope>NUCLEOTIDE SEQUENCE</scope>
    <source>
        <tissue evidence="1">Leaf</tissue>
    </source>
</reference>
<evidence type="ECO:0000313" key="1">
    <source>
        <dbReference type="EMBL" id="MBX61559.1"/>
    </source>
</evidence>
<proteinExistence type="predicted"/>
<organism evidence="1">
    <name type="scientific">Rhizophora mucronata</name>
    <name type="common">Asiatic mangrove</name>
    <dbReference type="NCBI Taxonomy" id="61149"/>
    <lineage>
        <taxon>Eukaryota</taxon>
        <taxon>Viridiplantae</taxon>
        <taxon>Streptophyta</taxon>
        <taxon>Embryophyta</taxon>
        <taxon>Tracheophyta</taxon>
        <taxon>Spermatophyta</taxon>
        <taxon>Magnoliopsida</taxon>
        <taxon>eudicotyledons</taxon>
        <taxon>Gunneridae</taxon>
        <taxon>Pentapetalae</taxon>
        <taxon>rosids</taxon>
        <taxon>fabids</taxon>
        <taxon>Malpighiales</taxon>
        <taxon>Rhizophoraceae</taxon>
        <taxon>Rhizophora</taxon>
    </lineage>
</organism>
<sequence>MACNSLKQFPEHCVGSVVTETASQVVTMM</sequence>
<dbReference type="EMBL" id="GGEC01081075">
    <property type="protein sequence ID" value="MBX61559.1"/>
    <property type="molecule type" value="Transcribed_RNA"/>
</dbReference>